<gene>
    <name evidence="2" type="primary">ND6</name>
</gene>
<dbReference type="AlphaFoldDB" id="Q1EDJ6"/>
<organism evidence="2">
    <name type="scientific">Tigriopus japonicus</name>
    <name type="common">Copepod</name>
    <dbReference type="NCBI Taxonomy" id="158387"/>
    <lineage>
        <taxon>Eukaryota</taxon>
        <taxon>Metazoa</taxon>
        <taxon>Ecdysozoa</taxon>
        <taxon>Arthropoda</taxon>
        <taxon>Crustacea</taxon>
        <taxon>Multicrustacea</taxon>
        <taxon>Hexanauplia</taxon>
        <taxon>Copepoda</taxon>
        <taxon>Harpacticoida</taxon>
        <taxon>Harpacticidae</taxon>
        <taxon>Tigriopus</taxon>
    </lineage>
</organism>
<geneLocation type="mitochondrion" evidence="2"/>
<protein>
    <submittedName>
        <fullName evidence="2">NADH dehydrogenase subunit 6</fullName>
    </submittedName>
</protein>
<keyword evidence="1" id="KW-1133">Transmembrane helix</keyword>
<feature type="transmembrane region" description="Helical" evidence="1">
    <location>
        <begin position="111"/>
        <end position="136"/>
    </location>
</feature>
<accession>Q1EDJ6</accession>
<evidence type="ECO:0000256" key="1">
    <source>
        <dbReference type="SAM" id="Phobius"/>
    </source>
</evidence>
<keyword evidence="2" id="KW-0496">Mitochondrion</keyword>
<sequence>MTSSLFGLLVYIVTLSAGVNNPFSYSLLLVFLAVVSGLVLGGWVASWAFYCVVLIFLGGMMVMLLYISTFSSDPKIKINHTWGIALFLSSFLFPFFIPYSESWYGDKLEILGVYSFGGSSTMLAAVYLLCVLVFIVKLSESLKGSLVLTSL</sequence>
<reference evidence="2" key="1">
    <citation type="journal article" date="2006" name="J. Exp. Mar. Biol. Ecol.">
        <title>The complete mitochondrial genome of the intertidal copepod Tigriopus sp. (Copepoda, Harpactidae) from Korea and phylogenetic considerations.</title>
        <authorList>
            <person name="Jung S.-O."/>
            <person name="Lee Y.-M."/>
            <person name="Park T.-J."/>
            <person name="Park H.G."/>
            <person name="Hagiwara H."/>
            <person name="Leung K.M.Y."/>
            <person name="Dahms H.-U."/>
            <person name="Lee W."/>
            <person name="Lee J.-S."/>
        </authorList>
    </citation>
    <scope>NUCLEOTIDE SEQUENCE</scope>
</reference>
<evidence type="ECO:0000313" key="2">
    <source>
        <dbReference type="EMBL" id="AAX39841.1"/>
    </source>
</evidence>
<keyword evidence="1" id="KW-0812">Transmembrane</keyword>
<feature type="transmembrane region" description="Helical" evidence="1">
    <location>
        <begin position="79"/>
        <end position="99"/>
    </location>
</feature>
<proteinExistence type="predicted"/>
<name>Q1EDJ6_TIGJA</name>
<dbReference type="EMBL" id="AY959338">
    <property type="protein sequence ID" value="AAX39841.1"/>
    <property type="molecule type" value="Genomic_DNA"/>
</dbReference>
<keyword evidence="1" id="KW-0472">Membrane</keyword>
<feature type="transmembrane region" description="Helical" evidence="1">
    <location>
        <begin position="47"/>
        <end position="67"/>
    </location>
</feature>